<evidence type="ECO:0000313" key="1">
    <source>
        <dbReference type="EMBL" id="AZV43521.1"/>
    </source>
</evidence>
<gene>
    <name evidence="1" type="ORF">BAOM_2912</name>
</gene>
<name>A0A3Q9RP36_9BACI</name>
<dbReference type="RefSeq" id="WP_127760695.1">
    <property type="nucleotide sequence ID" value="NZ_CP026095.1"/>
</dbReference>
<sequence>MKATYFSKRLYKNKMSKSLVDEISRFTEVFNQAKRFAFQTLVREKRWKRKLHKESIHQVVKKTFDVSDYVANSIVREANALFTSRTKLTHLYIRQTEEKMKKIKKKLKNERKYLMQLKKIKESCIKGDLRFPKNLKFSYHSSGIFSLEQKKQSLIWFNAYLFEHQYVDKELTFRKAQIGRLEHRLFRLEQKKEKQKTSIPSVVFGSKKLFKQQFTKEEYVQDHACWRKLFLAARNKECLISGRKDAGSGNFVFHYHTENNELHMTALGGQVVTIPGVTFPYGQEMVNQATDNQKKCKNKKEFGKPISWSIENHGDYYMIKNIVDVDLNPCVNFSTSDGVMGVDCNVDHFAWADVSKDGNYLDSGKLLFSIHKKTSGQITKIIEAEAIALVDLAFRKNKPIVIEDIDTTLSKTGDIYGNKKANHLKSIFAYRKMSQAIINRANKIGLDVIQVNPAYTSISGKMKYMRKFGTSIHQAAAYTIGRRGLRYKEKVPKVLTAYIVQKEKHHWSQWSVLHKKFSIHLHSFYHIFNVNKPHQGINVYYSSLQEEETRKLLRVFT</sequence>
<dbReference type="NCBIfam" id="TIGR01766">
    <property type="entry name" value="IS200/IS605 family accessory protein TnpB-like domain"/>
    <property type="match status" value="1"/>
</dbReference>
<dbReference type="Proteomes" id="UP000283095">
    <property type="component" value="Chromosome"/>
</dbReference>
<reference evidence="1 2" key="1">
    <citation type="submission" date="2018-01" db="EMBL/GenBank/DDBJ databases">
        <title>Bacillus asahii Genome sequencing and assembly.</title>
        <authorList>
            <person name="Jiang H."/>
            <person name="Feng Y."/>
            <person name="Zhao F."/>
            <person name="Lin X."/>
        </authorList>
    </citation>
    <scope>NUCLEOTIDE SEQUENCE [LARGE SCALE GENOMIC DNA]</scope>
    <source>
        <strain evidence="1 2">OM18</strain>
    </source>
</reference>
<accession>A0A3Q9RP36</accession>
<dbReference type="InterPro" id="IPR010095">
    <property type="entry name" value="Cas12f1-like_TNB"/>
</dbReference>
<proteinExistence type="predicted"/>
<organism evidence="1 2">
    <name type="scientific">Peribacillus asahii</name>
    <dbReference type="NCBI Taxonomy" id="228899"/>
    <lineage>
        <taxon>Bacteria</taxon>
        <taxon>Bacillati</taxon>
        <taxon>Bacillota</taxon>
        <taxon>Bacilli</taxon>
        <taxon>Bacillales</taxon>
        <taxon>Bacillaceae</taxon>
        <taxon>Peribacillus</taxon>
    </lineage>
</organism>
<dbReference type="KEGG" id="pasa:BAOM_2912"/>
<evidence type="ECO:0000313" key="2">
    <source>
        <dbReference type="Proteomes" id="UP000283095"/>
    </source>
</evidence>
<dbReference type="AlphaFoldDB" id="A0A3Q9RP36"/>
<dbReference type="EMBL" id="CP026095">
    <property type="protein sequence ID" value="AZV43521.1"/>
    <property type="molecule type" value="Genomic_DNA"/>
</dbReference>
<dbReference type="OrthoDB" id="7375452at2"/>
<protein>
    <submittedName>
        <fullName evidence="1">Transposase</fullName>
    </submittedName>
</protein>